<name>A0ABN1IT56_9GAMM</name>
<reference evidence="4 5" key="1">
    <citation type="journal article" date="2019" name="Int. J. Syst. Evol. Microbiol.">
        <title>The Global Catalogue of Microorganisms (GCM) 10K type strain sequencing project: providing services to taxonomists for standard genome sequencing and annotation.</title>
        <authorList>
            <consortium name="The Broad Institute Genomics Platform"/>
            <consortium name="The Broad Institute Genome Sequencing Center for Infectious Disease"/>
            <person name="Wu L."/>
            <person name="Ma J."/>
        </authorList>
    </citation>
    <scope>NUCLEOTIDE SEQUENCE [LARGE SCALE GENOMIC DNA]</scope>
    <source>
        <strain evidence="4 5">JCM 15421</strain>
    </source>
</reference>
<dbReference type="InterPro" id="IPR003782">
    <property type="entry name" value="SCO1/SenC"/>
</dbReference>
<evidence type="ECO:0000313" key="4">
    <source>
        <dbReference type="EMBL" id="GAA0720864.1"/>
    </source>
</evidence>
<comment type="caution">
    <text evidence="4">The sequence shown here is derived from an EMBL/GenBank/DDBJ whole genome shotgun (WGS) entry which is preliminary data.</text>
</comment>
<dbReference type="PANTHER" id="PTHR12151">
    <property type="entry name" value="ELECTRON TRANSPORT PROTIN SCO1/SENC FAMILY MEMBER"/>
    <property type="match status" value="1"/>
</dbReference>
<dbReference type="RefSeq" id="WP_343792697.1">
    <property type="nucleotide sequence ID" value="NZ_BAAAEU010000024.1"/>
</dbReference>
<comment type="similarity">
    <text evidence="1">Belongs to the SCO1/2 family.</text>
</comment>
<evidence type="ECO:0000259" key="3">
    <source>
        <dbReference type="PROSITE" id="PS51352"/>
    </source>
</evidence>
<dbReference type="Pfam" id="PF02630">
    <property type="entry name" value="SCO1-SenC"/>
    <property type="match status" value="1"/>
</dbReference>
<sequence>MSGRISATVLILVAAFAAAFGLWFGARMLGAPAPLKLQAAVLYPAPRALPDFHLARSDGQSLTPADWKGHWTVAFFGYTNCPDVCPTTLATFKQAWKLLEPVEAEKVRFDFISVDPTRDTPEQLARYVGFFSKDFVAATGDDENLTRLTRALGLIYSREKTDNGNYAVDHSASAVIIDPQGRQIGLFRPPFEATKIAADLKTFVSLPGAGSRPIHGRDDD</sequence>
<dbReference type="Gene3D" id="3.40.30.10">
    <property type="entry name" value="Glutaredoxin"/>
    <property type="match status" value="1"/>
</dbReference>
<protein>
    <submittedName>
        <fullName evidence="4">SCO family protein</fullName>
    </submittedName>
</protein>
<dbReference type="PANTHER" id="PTHR12151:SF25">
    <property type="entry name" value="LINALOOL DEHYDRATASE_ISOMERASE DOMAIN-CONTAINING PROTEIN"/>
    <property type="match status" value="1"/>
</dbReference>
<keyword evidence="5" id="KW-1185">Reference proteome</keyword>
<dbReference type="Proteomes" id="UP001501523">
    <property type="component" value="Unassembled WGS sequence"/>
</dbReference>
<dbReference type="SUPFAM" id="SSF52833">
    <property type="entry name" value="Thioredoxin-like"/>
    <property type="match status" value="1"/>
</dbReference>
<dbReference type="InterPro" id="IPR013766">
    <property type="entry name" value="Thioredoxin_domain"/>
</dbReference>
<evidence type="ECO:0000256" key="1">
    <source>
        <dbReference type="ARBA" id="ARBA00010996"/>
    </source>
</evidence>
<gene>
    <name evidence="4" type="ORF">GCM10009105_30690</name>
</gene>
<dbReference type="EMBL" id="BAAAEU010000024">
    <property type="protein sequence ID" value="GAA0720864.1"/>
    <property type="molecule type" value="Genomic_DNA"/>
</dbReference>
<dbReference type="PROSITE" id="PS51352">
    <property type="entry name" value="THIOREDOXIN_2"/>
    <property type="match status" value="1"/>
</dbReference>
<keyword evidence="2" id="KW-0186">Copper</keyword>
<feature type="domain" description="Thioredoxin" evidence="3">
    <location>
        <begin position="43"/>
        <end position="209"/>
    </location>
</feature>
<dbReference type="InterPro" id="IPR036249">
    <property type="entry name" value="Thioredoxin-like_sf"/>
</dbReference>
<organism evidence="4 5">
    <name type="scientific">Dokdonella soli</name>
    <dbReference type="NCBI Taxonomy" id="529810"/>
    <lineage>
        <taxon>Bacteria</taxon>
        <taxon>Pseudomonadati</taxon>
        <taxon>Pseudomonadota</taxon>
        <taxon>Gammaproteobacteria</taxon>
        <taxon>Lysobacterales</taxon>
        <taxon>Rhodanobacteraceae</taxon>
        <taxon>Dokdonella</taxon>
    </lineage>
</organism>
<evidence type="ECO:0000256" key="2">
    <source>
        <dbReference type="ARBA" id="ARBA00023008"/>
    </source>
</evidence>
<accession>A0ABN1IT56</accession>
<dbReference type="CDD" id="cd02968">
    <property type="entry name" value="SCO"/>
    <property type="match status" value="1"/>
</dbReference>
<proteinExistence type="inferred from homology"/>
<evidence type="ECO:0000313" key="5">
    <source>
        <dbReference type="Proteomes" id="UP001501523"/>
    </source>
</evidence>